<reference evidence="3" key="3">
    <citation type="submission" date="2016-06" db="EMBL/GenBank/DDBJ databases">
        <authorList>
            <person name="Olsen C.W."/>
            <person name="Carey S."/>
            <person name="Hinshaw L."/>
            <person name="Karasin A.I."/>
        </authorList>
    </citation>
    <scope>NUCLEOTIDE SEQUENCE [LARGE SCALE GENOMIC DNA]</scope>
    <source>
        <strain evidence="3">PM4</strain>
    </source>
</reference>
<reference evidence="2 5" key="1">
    <citation type="submission" date="2016-04" db="EMBL/GenBank/DDBJ databases">
        <authorList>
            <person name="Evans L.H."/>
            <person name="Alamgir A."/>
            <person name="Owens N."/>
            <person name="Weber N.D."/>
            <person name="Virtaneva K."/>
            <person name="Barbian K."/>
            <person name="Babar A."/>
            <person name="Rosenke K."/>
        </authorList>
    </citation>
    <scope>NUCLEOTIDE SEQUENCE [LARGE SCALE GENOMIC DNA]</scope>
    <source>
        <strain evidence="2">S5</strain>
        <strain evidence="5">S5(T) (JCM 30642 \VKM B-2941)</strain>
    </source>
</reference>
<name>A0A1N5SLI6_9ARCH</name>
<organism evidence="2 5">
    <name type="scientific">Cuniculiplasma divulgatum</name>
    <dbReference type="NCBI Taxonomy" id="1673428"/>
    <lineage>
        <taxon>Archaea</taxon>
        <taxon>Methanobacteriati</taxon>
        <taxon>Thermoplasmatota</taxon>
        <taxon>Thermoplasmata</taxon>
        <taxon>Thermoplasmatales</taxon>
        <taxon>Cuniculiplasmataceae</taxon>
        <taxon>Cuniculiplasma</taxon>
    </lineage>
</organism>
<evidence type="ECO:0000313" key="4">
    <source>
        <dbReference type="Proteomes" id="UP000187822"/>
    </source>
</evidence>
<dbReference type="Proteomes" id="UP000187822">
    <property type="component" value="Chromosome I"/>
</dbReference>
<dbReference type="EMBL" id="LT719092">
    <property type="protein sequence ID" value="SJK84132.1"/>
    <property type="molecule type" value="Genomic_DNA"/>
</dbReference>
<dbReference type="OrthoDB" id="57160at2157"/>
<proteinExistence type="predicted"/>
<keyword evidence="4" id="KW-1185">Reference proteome</keyword>
<protein>
    <submittedName>
        <fullName evidence="2">DNA replication initiation complex subunit, GINS15 family</fullName>
    </submittedName>
</protein>
<evidence type="ECO:0000313" key="5">
    <source>
        <dbReference type="Proteomes" id="UP000195607"/>
    </source>
</evidence>
<reference evidence="4" key="2">
    <citation type="submission" date="2016-06" db="EMBL/GenBank/DDBJ databases">
        <authorList>
            <person name="Toshchakov V.S."/>
        </authorList>
    </citation>
    <scope>NUCLEOTIDE SEQUENCE [LARGE SCALE GENOMIC DNA]</scope>
    <source>
        <strain>PM4 (JCM 30641</strain>
        <strain evidence="4">\VKM B-2940)</strain>
    </source>
</reference>
<sequence>MGLSIVEIERITKEIREYYRIESSSQSIQRIKPSFYTEVREALTTLNEMAAKSVSESRIENYRKIMDKKEKLENNLRNFLLKRYEKLLRDSLFDISSKTYEPLAPEEKTFIMENHNKMMAYLERIIKPEEEPGKEEENEESISTPETGDGERKIENGQKIRTEAEKMSTVSVTADFLPVATSVGDFYLHKGDIVFLPDTVTEILVSRKYARKILLEDIIKN</sequence>
<dbReference type="AlphaFoldDB" id="A0A1N5SLI6"/>
<accession>A0A1N5SLI6</accession>
<dbReference type="STRING" id="1673428.CPM_0243"/>
<evidence type="ECO:0000313" key="2">
    <source>
        <dbReference type="EMBL" id="SIM36918.1"/>
    </source>
</evidence>
<dbReference type="Proteomes" id="UP000195607">
    <property type="component" value="Chromosome I"/>
</dbReference>
<gene>
    <name evidence="3" type="ORF">CPM_0243</name>
    <name evidence="2" type="ORF">CSP5_0275</name>
</gene>
<evidence type="ECO:0000256" key="1">
    <source>
        <dbReference type="SAM" id="MobiDB-lite"/>
    </source>
</evidence>
<feature type="region of interest" description="Disordered" evidence="1">
    <location>
        <begin position="129"/>
        <end position="155"/>
    </location>
</feature>
<evidence type="ECO:0000313" key="3">
    <source>
        <dbReference type="EMBL" id="SJK84132.1"/>
    </source>
</evidence>
<dbReference type="RefSeq" id="WP_077075857.1">
    <property type="nucleotide sequence ID" value="NZ_LT671858.1"/>
</dbReference>
<dbReference type="GeneID" id="41587578"/>
<dbReference type="KEGG" id="cdiv:CPM_0243"/>
<dbReference type="EMBL" id="LT671858">
    <property type="protein sequence ID" value="SIM36918.1"/>
    <property type="molecule type" value="Genomic_DNA"/>
</dbReference>